<gene>
    <name evidence="5" type="ORF">R3W88_017350</name>
</gene>
<protein>
    <recommendedName>
        <fullName evidence="4">AIG1-type G domain-containing protein</fullName>
    </recommendedName>
</protein>
<dbReference type="PANTHER" id="PTHR10903">
    <property type="entry name" value="GTPASE, IMAP FAMILY MEMBER-RELATED"/>
    <property type="match status" value="1"/>
</dbReference>
<dbReference type="InterPro" id="IPR006703">
    <property type="entry name" value="G_AIG1"/>
</dbReference>
<dbReference type="SUPFAM" id="SSF52540">
    <property type="entry name" value="P-loop containing nucleoside triphosphate hydrolases"/>
    <property type="match status" value="1"/>
</dbReference>
<evidence type="ECO:0000256" key="2">
    <source>
        <dbReference type="ARBA" id="ARBA00023134"/>
    </source>
</evidence>
<accession>A0AAV9L129</accession>
<dbReference type="Proteomes" id="UP001311915">
    <property type="component" value="Unassembled WGS sequence"/>
</dbReference>
<keyword evidence="3" id="KW-0472">Membrane</keyword>
<name>A0AAV9L129_9SOLN</name>
<reference evidence="5 6" key="1">
    <citation type="submission" date="2023-10" db="EMBL/GenBank/DDBJ databases">
        <title>Genome-Wide Identification Analysis in wild type Solanum Pinnatisectum Reveals Some Genes Defensing Phytophthora Infestans.</title>
        <authorList>
            <person name="Sun C."/>
        </authorList>
    </citation>
    <scope>NUCLEOTIDE SEQUENCE [LARGE SCALE GENOMIC DNA]</scope>
    <source>
        <strain evidence="5">LQN</strain>
        <tissue evidence="5">Leaf</tissue>
    </source>
</reference>
<feature type="transmembrane region" description="Helical" evidence="3">
    <location>
        <begin position="82"/>
        <end position="105"/>
    </location>
</feature>
<keyword evidence="3" id="KW-1133">Transmembrane helix</keyword>
<sequence>MNGGSAFLSDGWELATNEARTIVLVGHTGDGKSSTGNSILGKYAFRSMPQSTGVTSTCEVQRTQLQDGQILDAIDTPGAYGIFFYATVYIVCLISPIFTCLVCSIN</sequence>
<keyword evidence="2" id="KW-0342">GTP-binding</keyword>
<dbReference type="Pfam" id="PF04548">
    <property type="entry name" value="AIG1"/>
    <property type="match status" value="1"/>
</dbReference>
<dbReference type="EMBL" id="JAWPEI010000008">
    <property type="protein sequence ID" value="KAK4719012.1"/>
    <property type="molecule type" value="Genomic_DNA"/>
</dbReference>
<dbReference type="InterPro" id="IPR045058">
    <property type="entry name" value="GIMA/IAN/Toc"/>
</dbReference>
<dbReference type="AlphaFoldDB" id="A0AAV9L129"/>
<dbReference type="InterPro" id="IPR027417">
    <property type="entry name" value="P-loop_NTPase"/>
</dbReference>
<evidence type="ECO:0000256" key="1">
    <source>
        <dbReference type="ARBA" id="ARBA00022741"/>
    </source>
</evidence>
<dbReference type="GO" id="GO:0005525">
    <property type="term" value="F:GTP binding"/>
    <property type="evidence" value="ECO:0007669"/>
    <property type="project" value="UniProtKB-KW"/>
</dbReference>
<evidence type="ECO:0000256" key="3">
    <source>
        <dbReference type="SAM" id="Phobius"/>
    </source>
</evidence>
<organism evidence="5 6">
    <name type="scientific">Solanum pinnatisectum</name>
    <name type="common">tansyleaf nightshade</name>
    <dbReference type="NCBI Taxonomy" id="50273"/>
    <lineage>
        <taxon>Eukaryota</taxon>
        <taxon>Viridiplantae</taxon>
        <taxon>Streptophyta</taxon>
        <taxon>Embryophyta</taxon>
        <taxon>Tracheophyta</taxon>
        <taxon>Spermatophyta</taxon>
        <taxon>Magnoliopsida</taxon>
        <taxon>eudicotyledons</taxon>
        <taxon>Gunneridae</taxon>
        <taxon>Pentapetalae</taxon>
        <taxon>asterids</taxon>
        <taxon>lamiids</taxon>
        <taxon>Solanales</taxon>
        <taxon>Solanaceae</taxon>
        <taxon>Solanoideae</taxon>
        <taxon>Solaneae</taxon>
        <taxon>Solanum</taxon>
    </lineage>
</organism>
<evidence type="ECO:0000259" key="4">
    <source>
        <dbReference type="Pfam" id="PF04548"/>
    </source>
</evidence>
<evidence type="ECO:0000313" key="6">
    <source>
        <dbReference type="Proteomes" id="UP001311915"/>
    </source>
</evidence>
<evidence type="ECO:0000313" key="5">
    <source>
        <dbReference type="EMBL" id="KAK4719012.1"/>
    </source>
</evidence>
<keyword evidence="3" id="KW-0812">Transmembrane</keyword>
<proteinExistence type="predicted"/>
<feature type="domain" description="AIG1-type G" evidence="4">
    <location>
        <begin position="20"/>
        <end position="79"/>
    </location>
</feature>
<dbReference type="Gene3D" id="3.40.50.300">
    <property type="entry name" value="P-loop containing nucleotide triphosphate hydrolases"/>
    <property type="match status" value="1"/>
</dbReference>
<keyword evidence="1" id="KW-0547">Nucleotide-binding</keyword>
<dbReference type="PANTHER" id="PTHR10903:SF184">
    <property type="entry name" value="GTP-BINDING PROTEIN A"/>
    <property type="match status" value="1"/>
</dbReference>
<comment type="caution">
    <text evidence="5">The sequence shown here is derived from an EMBL/GenBank/DDBJ whole genome shotgun (WGS) entry which is preliminary data.</text>
</comment>
<keyword evidence="6" id="KW-1185">Reference proteome</keyword>